<protein>
    <submittedName>
        <fullName evidence="1">Uncharacterized protein</fullName>
    </submittedName>
</protein>
<gene>
    <name evidence="1" type="ORF">SAMN05446927_0026</name>
</gene>
<evidence type="ECO:0000313" key="2">
    <source>
        <dbReference type="Proteomes" id="UP000219522"/>
    </source>
</evidence>
<dbReference type="EMBL" id="OCSU01000001">
    <property type="protein sequence ID" value="SOE45583.1"/>
    <property type="molecule type" value="Genomic_DNA"/>
</dbReference>
<comment type="caution">
    <text evidence="1">The sequence shown here is derived from an EMBL/GenBank/DDBJ whole genome shotgun (WGS) entry which is preliminary data.</text>
</comment>
<organism evidence="1 2">
    <name type="scientific">Caballeronia arationis</name>
    <dbReference type="NCBI Taxonomy" id="1777142"/>
    <lineage>
        <taxon>Bacteria</taxon>
        <taxon>Pseudomonadati</taxon>
        <taxon>Pseudomonadota</taxon>
        <taxon>Betaproteobacteria</taxon>
        <taxon>Burkholderiales</taxon>
        <taxon>Burkholderiaceae</taxon>
        <taxon>Caballeronia</taxon>
    </lineage>
</organism>
<proteinExistence type="predicted"/>
<reference evidence="1 2" key="1">
    <citation type="submission" date="2017-09" db="EMBL/GenBank/DDBJ databases">
        <authorList>
            <person name="Varghese N."/>
            <person name="Submissions S."/>
        </authorList>
    </citation>
    <scope>NUCLEOTIDE SEQUENCE [LARGE SCALE GENOMIC DNA]</scope>
    <source>
        <strain evidence="1 2">OK806</strain>
    </source>
</reference>
<accession>A0A7Z7I1E0</accession>
<dbReference type="AlphaFoldDB" id="A0A7Z7I1E0"/>
<dbReference type="Proteomes" id="UP000219522">
    <property type="component" value="Unassembled WGS sequence"/>
</dbReference>
<keyword evidence="2" id="KW-1185">Reference proteome</keyword>
<evidence type="ECO:0000313" key="1">
    <source>
        <dbReference type="EMBL" id="SOE45583.1"/>
    </source>
</evidence>
<name>A0A7Z7I1E0_9BURK</name>
<sequence length="54" mass="5939">MNDPKMPTVGLEAPVITRAHASKIDSLQIGMNWFDESPGGMERMVKALVQTLPE</sequence>